<reference evidence="1 2" key="1">
    <citation type="submission" date="2019-10" db="EMBL/GenBank/DDBJ databases">
        <title>Nocardia macrotermitis sp. nov. and Nocardia aurantia sp. nov., isolated from the gut of fungus growing-termite Macrotermes natalensis.</title>
        <authorList>
            <person name="Benndorf R."/>
            <person name="Schwitalla J."/>
            <person name="Martin K."/>
            <person name="De Beer W."/>
            <person name="Kaster A.-K."/>
            <person name="Vollmers J."/>
            <person name="Poulsen M."/>
            <person name="Beemelmanns C."/>
        </authorList>
    </citation>
    <scope>NUCLEOTIDE SEQUENCE [LARGE SCALE GENOMIC DNA]</scope>
    <source>
        <strain evidence="1 2">RB20</strain>
    </source>
</reference>
<dbReference type="RefSeq" id="WP_153415516.1">
    <property type="nucleotide sequence ID" value="NZ_WEGK01000023.1"/>
</dbReference>
<protein>
    <submittedName>
        <fullName evidence="1">Uncharacterized protein</fullName>
    </submittedName>
</protein>
<proteinExistence type="predicted"/>
<dbReference type="Proteomes" id="UP000438448">
    <property type="component" value="Unassembled WGS sequence"/>
</dbReference>
<organism evidence="1 2">
    <name type="scientific">Nocardia macrotermitis</name>
    <dbReference type="NCBI Taxonomy" id="2585198"/>
    <lineage>
        <taxon>Bacteria</taxon>
        <taxon>Bacillati</taxon>
        <taxon>Actinomycetota</taxon>
        <taxon>Actinomycetes</taxon>
        <taxon>Mycobacteriales</taxon>
        <taxon>Nocardiaceae</taxon>
        <taxon>Nocardia</taxon>
    </lineage>
</organism>
<comment type="caution">
    <text evidence="1">The sequence shown here is derived from an EMBL/GenBank/DDBJ whole genome shotgun (WGS) entry which is preliminary data.</text>
</comment>
<name>A0A7K0DD89_9NOCA</name>
<keyword evidence="2" id="KW-1185">Reference proteome</keyword>
<accession>A0A7K0DD89</accession>
<evidence type="ECO:0000313" key="1">
    <source>
        <dbReference type="EMBL" id="MQY23760.1"/>
    </source>
</evidence>
<sequence>MSTLIPAAATPPNLAAVPGVGVAAVRNSFAALHFDVITAPGSGILAVQAPGTAVAVRSGGTAESNCGAVAVPDVGVTAVLRSGAATVPSFGVATQRIVGTADAWNLGEVRL</sequence>
<dbReference type="EMBL" id="WEGK01000023">
    <property type="protein sequence ID" value="MQY23760.1"/>
    <property type="molecule type" value="Genomic_DNA"/>
</dbReference>
<dbReference type="AlphaFoldDB" id="A0A7K0DD89"/>
<evidence type="ECO:0000313" key="2">
    <source>
        <dbReference type="Proteomes" id="UP000438448"/>
    </source>
</evidence>
<gene>
    <name evidence="1" type="ORF">NRB20_68920</name>
</gene>